<proteinExistence type="inferred from homology"/>
<dbReference type="Pfam" id="PF00126">
    <property type="entry name" value="HTH_1"/>
    <property type="match status" value="1"/>
</dbReference>
<comment type="similarity">
    <text evidence="1">Belongs to the LysR transcriptional regulatory family.</text>
</comment>
<dbReference type="SUPFAM" id="SSF53850">
    <property type="entry name" value="Periplasmic binding protein-like II"/>
    <property type="match status" value="1"/>
</dbReference>
<keyword evidence="5" id="KW-0472">Membrane</keyword>
<keyword evidence="5" id="KW-0812">Transmembrane</keyword>
<gene>
    <name evidence="7" type="ORF">ACFPP7_20365</name>
</gene>
<dbReference type="Gene3D" id="1.10.10.10">
    <property type="entry name" value="Winged helix-like DNA-binding domain superfamily/Winged helix DNA-binding domain"/>
    <property type="match status" value="1"/>
</dbReference>
<dbReference type="InterPro" id="IPR036390">
    <property type="entry name" value="WH_DNA-bd_sf"/>
</dbReference>
<dbReference type="InterPro" id="IPR000847">
    <property type="entry name" value="LysR_HTH_N"/>
</dbReference>
<dbReference type="RefSeq" id="WP_068834018.1">
    <property type="nucleotide sequence ID" value="NZ_JBHSMX010000064.1"/>
</dbReference>
<evidence type="ECO:0000313" key="8">
    <source>
        <dbReference type="Proteomes" id="UP001596084"/>
    </source>
</evidence>
<protein>
    <submittedName>
        <fullName evidence="7">LysR family transcriptional regulator</fullName>
    </submittedName>
</protein>
<dbReference type="PROSITE" id="PS50931">
    <property type="entry name" value="HTH_LYSR"/>
    <property type="match status" value="1"/>
</dbReference>
<sequence length="292" mass="32564">MELRHLRCFVAVAEELHFGRAAERLHLSQPPVSLAIKELETELGLRLFERNSRRIALTPQGEEVLRDARAILARTESLKQHASMAALGLGGSLSIGFISLAAYSFLPDLLKRFTTDFPGVRLSLQESSTDRIVPDLESGALDIGCLFALPQLPPSLSYRATSRYPLMIALPEGHPLAGLARVPLERLADERFLLFERHNGPMMFDTVVAACMRHGFSPKLFHARQQHTIVSLVSGGMGVALVPSCVQVMRREGVVYRPLRGEKTQVETGVAWRADDDAFIVKEFLRYLPRLR</sequence>
<evidence type="ECO:0000259" key="6">
    <source>
        <dbReference type="PROSITE" id="PS50931"/>
    </source>
</evidence>
<dbReference type="PANTHER" id="PTHR30346:SF0">
    <property type="entry name" value="HCA OPERON TRANSCRIPTIONAL ACTIVATOR HCAR"/>
    <property type="match status" value="1"/>
</dbReference>
<keyword evidence="8" id="KW-1185">Reference proteome</keyword>
<comment type="caution">
    <text evidence="7">The sequence shown here is derived from an EMBL/GenBank/DDBJ whole genome shotgun (WGS) entry which is preliminary data.</text>
</comment>
<dbReference type="InterPro" id="IPR036388">
    <property type="entry name" value="WH-like_DNA-bd_sf"/>
</dbReference>
<dbReference type="Proteomes" id="UP001596084">
    <property type="component" value="Unassembled WGS sequence"/>
</dbReference>
<accession>A0ABW0QI00</accession>
<dbReference type="Pfam" id="PF03466">
    <property type="entry name" value="LysR_substrate"/>
    <property type="match status" value="1"/>
</dbReference>
<name>A0ABW0QI00_9BURK</name>
<evidence type="ECO:0000256" key="4">
    <source>
        <dbReference type="ARBA" id="ARBA00023163"/>
    </source>
</evidence>
<keyword evidence="4" id="KW-0804">Transcription</keyword>
<evidence type="ECO:0000256" key="2">
    <source>
        <dbReference type="ARBA" id="ARBA00023015"/>
    </source>
</evidence>
<keyword evidence="3" id="KW-0238">DNA-binding</keyword>
<dbReference type="Gene3D" id="3.40.190.10">
    <property type="entry name" value="Periplasmic binding protein-like II"/>
    <property type="match status" value="2"/>
</dbReference>
<dbReference type="CDD" id="cd08414">
    <property type="entry name" value="PBP2_LTTR_aromatics_like"/>
    <property type="match status" value="1"/>
</dbReference>
<dbReference type="PRINTS" id="PR00039">
    <property type="entry name" value="HTHLYSR"/>
</dbReference>
<evidence type="ECO:0000256" key="5">
    <source>
        <dbReference type="SAM" id="Phobius"/>
    </source>
</evidence>
<feature type="domain" description="HTH lysR-type" evidence="6">
    <location>
        <begin position="1"/>
        <end position="58"/>
    </location>
</feature>
<keyword evidence="5" id="KW-1133">Transmembrane helix</keyword>
<dbReference type="EMBL" id="JBHSMX010000064">
    <property type="protein sequence ID" value="MFC5523247.1"/>
    <property type="molecule type" value="Genomic_DNA"/>
</dbReference>
<dbReference type="InterPro" id="IPR005119">
    <property type="entry name" value="LysR_subst-bd"/>
</dbReference>
<dbReference type="SUPFAM" id="SSF46785">
    <property type="entry name" value="Winged helix' DNA-binding domain"/>
    <property type="match status" value="1"/>
</dbReference>
<reference evidence="8" key="1">
    <citation type="journal article" date="2019" name="Int. J. Syst. Evol. Microbiol.">
        <title>The Global Catalogue of Microorganisms (GCM) 10K type strain sequencing project: providing services to taxonomists for standard genome sequencing and annotation.</title>
        <authorList>
            <consortium name="The Broad Institute Genomics Platform"/>
            <consortium name="The Broad Institute Genome Sequencing Center for Infectious Disease"/>
            <person name="Wu L."/>
            <person name="Ma J."/>
        </authorList>
    </citation>
    <scope>NUCLEOTIDE SEQUENCE [LARGE SCALE GENOMIC DNA]</scope>
    <source>
        <strain evidence="8">CGMCC 4.7277</strain>
    </source>
</reference>
<evidence type="ECO:0000313" key="7">
    <source>
        <dbReference type="EMBL" id="MFC5523247.1"/>
    </source>
</evidence>
<evidence type="ECO:0000256" key="1">
    <source>
        <dbReference type="ARBA" id="ARBA00009437"/>
    </source>
</evidence>
<evidence type="ECO:0000256" key="3">
    <source>
        <dbReference type="ARBA" id="ARBA00023125"/>
    </source>
</evidence>
<keyword evidence="2" id="KW-0805">Transcription regulation</keyword>
<feature type="transmembrane region" description="Helical" evidence="5">
    <location>
        <begin position="84"/>
        <end position="106"/>
    </location>
</feature>
<organism evidence="7 8">
    <name type="scientific">Polaromonas jejuensis</name>
    <dbReference type="NCBI Taxonomy" id="457502"/>
    <lineage>
        <taxon>Bacteria</taxon>
        <taxon>Pseudomonadati</taxon>
        <taxon>Pseudomonadota</taxon>
        <taxon>Betaproteobacteria</taxon>
        <taxon>Burkholderiales</taxon>
        <taxon>Comamonadaceae</taxon>
        <taxon>Polaromonas</taxon>
    </lineage>
</organism>
<dbReference type="PANTHER" id="PTHR30346">
    <property type="entry name" value="TRANSCRIPTIONAL DUAL REGULATOR HCAR-RELATED"/>
    <property type="match status" value="1"/>
</dbReference>